<dbReference type="InterPro" id="IPR019815">
    <property type="entry name" value="Translation_initiation_fac_3_C"/>
</dbReference>
<dbReference type="GO" id="GO:0005829">
    <property type="term" value="C:cytosol"/>
    <property type="evidence" value="ECO:0007669"/>
    <property type="project" value="TreeGrafter"/>
</dbReference>
<dbReference type="PANTHER" id="PTHR10938">
    <property type="entry name" value="TRANSLATION INITIATION FACTOR IF-3"/>
    <property type="match status" value="1"/>
</dbReference>
<gene>
    <name evidence="7" type="ORF">VF00_C0002G0012</name>
</gene>
<evidence type="ECO:0000313" key="7">
    <source>
        <dbReference type="EMBL" id="KKW26687.1"/>
    </source>
</evidence>
<dbReference type="GO" id="GO:0016020">
    <property type="term" value="C:membrane"/>
    <property type="evidence" value="ECO:0007669"/>
    <property type="project" value="TreeGrafter"/>
</dbReference>
<dbReference type="NCBIfam" id="TIGR00168">
    <property type="entry name" value="infC"/>
    <property type="match status" value="1"/>
</dbReference>
<dbReference type="PATRIC" id="fig|1620414.3.peg.241"/>
<comment type="caution">
    <text evidence="7">The sequence shown here is derived from an EMBL/GenBank/DDBJ whole genome shotgun (WGS) entry which is preliminary data.</text>
</comment>
<keyword evidence="3" id="KW-0648">Protein biosynthesis</keyword>
<dbReference type="SUPFAM" id="SSF55200">
    <property type="entry name" value="Translation initiation factor IF3, C-terminal domain"/>
    <property type="match status" value="1"/>
</dbReference>
<dbReference type="Pfam" id="PF00707">
    <property type="entry name" value="IF3_C"/>
    <property type="match status" value="1"/>
</dbReference>
<dbReference type="InterPro" id="IPR001288">
    <property type="entry name" value="Translation_initiation_fac_3"/>
</dbReference>
<dbReference type="SUPFAM" id="SSF54364">
    <property type="entry name" value="Translation initiation factor IF3, N-terminal domain"/>
    <property type="match status" value="1"/>
</dbReference>
<dbReference type="GO" id="GO:0003743">
    <property type="term" value="F:translation initiation factor activity"/>
    <property type="evidence" value="ECO:0007669"/>
    <property type="project" value="UniProtKB-UniRule"/>
</dbReference>
<sequence>MIDEVGTARGVLPTSEALKLARAAELDLVEVSPNAKPPVAKILDLGKYKYEQSKAQQRQRRGQNDGAVKEVRLSVKINDHDLEVKAKRAEKFLEDGHKVKAGIMFKGREIVHAHLGEALVNRFIDRLSKVAKIEQVPTRQGRSIHTILSPK</sequence>
<name>A0A0G1ZFP1_UNCK3</name>
<dbReference type="Proteomes" id="UP000034913">
    <property type="component" value="Unassembled WGS sequence"/>
</dbReference>
<evidence type="ECO:0000256" key="4">
    <source>
        <dbReference type="NCBIfam" id="TIGR00168"/>
    </source>
</evidence>
<dbReference type="PANTHER" id="PTHR10938:SF0">
    <property type="entry name" value="TRANSLATION INITIATION FACTOR IF-3, MITOCHONDRIAL"/>
    <property type="match status" value="1"/>
</dbReference>
<accession>A0A0G1ZFP1</accession>
<dbReference type="GO" id="GO:0043022">
    <property type="term" value="F:ribosome binding"/>
    <property type="evidence" value="ECO:0007669"/>
    <property type="project" value="TreeGrafter"/>
</dbReference>
<evidence type="ECO:0000259" key="5">
    <source>
        <dbReference type="Pfam" id="PF00707"/>
    </source>
</evidence>
<dbReference type="Pfam" id="PF05198">
    <property type="entry name" value="IF3_N"/>
    <property type="match status" value="1"/>
</dbReference>
<organism evidence="7 8">
    <name type="scientific">candidate division Kazan bacterium GW2011_GWB1_52_7</name>
    <dbReference type="NCBI Taxonomy" id="1620414"/>
    <lineage>
        <taxon>Bacteria</taxon>
        <taxon>Bacteria division Kazan-3B-28</taxon>
    </lineage>
</organism>
<proteinExistence type="inferred from homology"/>
<protein>
    <recommendedName>
        <fullName evidence="4">Translation initiation factor IF-3</fullName>
    </recommendedName>
</protein>
<reference evidence="7 8" key="1">
    <citation type="journal article" date="2015" name="Nature">
        <title>rRNA introns, odd ribosomes, and small enigmatic genomes across a large radiation of phyla.</title>
        <authorList>
            <person name="Brown C.T."/>
            <person name="Hug L.A."/>
            <person name="Thomas B.C."/>
            <person name="Sharon I."/>
            <person name="Castelle C.J."/>
            <person name="Singh A."/>
            <person name="Wilkins M.J."/>
            <person name="Williams K.H."/>
            <person name="Banfield J.F."/>
        </authorList>
    </citation>
    <scope>NUCLEOTIDE SEQUENCE [LARGE SCALE GENOMIC DNA]</scope>
</reference>
<dbReference type="Gene3D" id="3.10.20.80">
    <property type="entry name" value="Translation initiation factor 3 (IF-3), N-terminal domain"/>
    <property type="match status" value="1"/>
</dbReference>
<dbReference type="InterPro" id="IPR036788">
    <property type="entry name" value="T_IF-3_C_sf"/>
</dbReference>
<dbReference type="GO" id="GO:0032790">
    <property type="term" value="P:ribosome disassembly"/>
    <property type="evidence" value="ECO:0007669"/>
    <property type="project" value="TreeGrafter"/>
</dbReference>
<feature type="domain" description="Translation initiation factor 3 N-terminal" evidence="6">
    <location>
        <begin position="2"/>
        <end position="58"/>
    </location>
</feature>
<comment type="similarity">
    <text evidence="1">Belongs to the IF-3 family.</text>
</comment>
<dbReference type="InterPro" id="IPR019814">
    <property type="entry name" value="Translation_initiation_fac_3_N"/>
</dbReference>
<evidence type="ECO:0000256" key="2">
    <source>
        <dbReference type="ARBA" id="ARBA00022540"/>
    </source>
</evidence>
<evidence type="ECO:0000256" key="1">
    <source>
        <dbReference type="ARBA" id="ARBA00005439"/>
    </source>
</evidence>
<dbReference type="AlphaFoldDB" id="A0A0G1ZFP1"/>
<dbReference type="InterPro" id="IPR036787">
    <property type="entry name" value="T_IF-3_N_sf"/>
</dbReference>
<feature type="domain" description="Translation initiation factor 3 C-terminal" evidence="5">
    <location>
        <begin position="68"/>
        <end position="151"/>
    </location>
</feature>
<dbReference type="Gene3D" id="3.30.110.10">
    <property type="entry name" value="Translation initiation factor 3 (IF-3), C-terminal domain"/>
    <property type="match status" value="1"/>
</dbReference>
<dbReference type="EMBL" id="LCRB01000002">
    <property type="protein sequence ID" value="KKW26687.1"/>
    <property type="molecule type" value="Genomic_DNA"/>
</dbReference>
<evidence type="ECO:0000259" key="6">
    <source>
        <dbReference type="Pfam" id="PF05198"/>
    </source>
</evidence>
<keyword evidence="2 7" id="KW-0396">Initiation factor</keyword>
<dbReference type="FunFam" id="3.30.110.10:FF:000001">
    <property type="entry name" value="Translation initiation factor IF-3"/>
    <property type="match status" value="1"/>
</dbReference>
<evidence type="ECO:0000313" key="8">
    <source>
        <dbReference type="Proteomes" id="UP000034913"/>
    </source>
</evidence>
<evidence type="ECO:0000256" key="3">
    <source>
        <dbReference type="ARBA" id="ARBA00022917"/>
    </source>
</evidence>